<accession>A0A9K3J3T9</accession>
<reference evidence="1" key="1">
    <citation type="journal article" date="2017" name="Nature">
        <title>The sunflower genome provides insights into oil metabolism, flowering and Asterid evolution.</title>
        <authorList>
            <person name="Badouin H."/>
            <person name="Gouzy J."/>
            <person name="Grassa C.J."/>
            <person name="Murat F."/>
            <person name="Staton S.E."/>
            <person name="Cottret L."/>
            <person name="Lelandais-Briere C."/>
            <person name="Owens G.L."/>
            <person name="Carrere S."/>
            <person name="Mayjonade B."/>
            <person name="Legrand L."/>
            <person name="Gill N."/>
            <person name="Kane N.C."/>
            <person name="Bowers J.E."/>
            <person name="Hubner S."/>
            <person name="Bellec A."/>
            <person name="Berard A."/>
            <person name="Berges H."/>
            <person name="Blanchet N."/>
            <person name="Boniface M.C."/>
            <person name="Brunel D."/>
            <person name="Catrice O."/>
            <person name="Chaidir N."/>
            <person name="Claudel C."/>
            <person name="Donnadieu C."/>
            <person name="Faraut T."/>
            <person name="Fievet G."/>
            <person name="Helmstetter N."/>
            <person name="King M."/>
            <person name="Knapp S.J."/>
            <person name="Lai Z."/>
            <person name="Le Paslier M.C."/>
            <person name="Lippi Y."/>
            <person name="Lorenzon L."/>
            <person name="Mandel J.R."/>
            <person name="Marage G."/>
            <person name="Marchand G."/>
            <person name="Marquand E."/>
            <person name="Bret-Mestries E."/>
            <person name="Morien E."/>
            <person name="Nambeesan S."/>
            <person name="Nguyen T."/>
            <person name="Pegot-Espagnet P."/>
            <person name="Pouilly N."/>
            <person name="Raftis F."/>
            <person name="Sallet E."/>
            <person name="Schiex T."/>
            <person name="Thomas J."/>
            <person name="Vandecasteele C."/>
            <person name="Vares D."/>
            <person name="Vear F."/>
            <person name="Vautrin S."/>
            <person name="Crespi M."/>
            <person name="Mangin B."/>
            <person name="Burke J.M."/>
            <person name="Salse J."/>
            <person name="Munos S."/>
            <person name="Vincourt P."/>
            <person name="Rieseberg L.H."/>
            <person name="Langlade N.B."/>
        </authorList>
    </citation>
    <scope>NUCLEOTIDE SEQUENCE</scope>
    <source>
        <tissue evidence="1">Leaves</tissue>
    </source>
</reference>
<evidence type="ECO:0000313" key="1">
    <source>
        <dbReference type="EMBL" id="KAF5807826.1"/>
    </source>
</evidence>
<reference evidence="1" key="2">
    <citation type="submission" date="2020-06" db="EMBL/GenBank/DDBJ databases">
        <title>Helianthus annuus Genome sequencing and assembly Release 2.</title>
        <authorList>
            <person name="Gouzy J."/>
            <person name="Langlade N."/>
            <person name="Munos S."/>
        </authorList>
    </citation>
    <scope>NUCLEOTIDE SEQUENCE</scope>
    <source>
        <tissue evidence="1">Leaves</tissue>
    </source>
</reference>
<protein>
    <submittedName>
        <fullName evidence="1">Uncharacterized protein</fullName>
    </submittedName>
</protein>
<dbReference type="Gramene" id="mRNA:HanXRQr2_Chr05g0237971">
    <property type="protein sequence ID" value="CDS:HanXRQr2_Chr05g0237971.1"/>
    <property type="gene ID" value="HanXRQr2_Chr05g0237971"/>
</dbReference>
<evidence type="ECO:0000313" key="2">
    <source>
        <dbReference type="Proteomes" id="UP000215914"/>
    </source>
</evidence>
<comment type="caution">
    <text evidence="1">The sequence shown here is derived from an EMBL/GenBank/DDBJ whole genome shotgun (WGS) entry which is preliminary data.</text>
</comment>
<dbReference type="AlphaFoldDB" id="A0A9K3J3T9"/>
<dbReference type="EMBL" id="MNCJ02000320">
    <property type="protein sequence ID" value="KAF5807826.1"/>
    <property type="molecule type" value="Genomic_DNA"/>
</dbReference>
<organism evidence="1 2">
    <name type="scientific">Helianthus annuus</name>
    <name type="common">Common sunflower</name>
    <dbReference type="NCBI Taxonomy" id="4232"/>
    <lineage>
        <taxon>Eukaryota</taxon>
        <taxon>Viridiplantae</taxon>
        <taxon>Streptophyta</taxon>
        <taxon>Embryophyta</taxon>
        <taxon>Tracheophyta</taxon>
        <taxon>Spermatophyta</taxon>
        <taxon>Magnoliopsida</taxon>
        <taxon>eudicotyledons</taxon>
        <taxon>Gunneridae</taxon>
        <taxon>Pentapetalae</taxon>
        <taxon>asterids</taxon>
        <taxon>campanulids</taxon>
        <taxon>Asterales</taxon>
        <taxon>Asteraceae</taxon>
        <taxon>Asteroideae</taxon>
        <taxon>Heliantheae alliance</taxon>
        <taxon>Heliantheae</taxon>
        <taxon>Helianthus</taxon>
    </lineage>
</organism>
<name>A0A9K3J3T9_HELAN</name>
<proteinExistence type="predicted"/>
<gene>
    <name evidence="1" type="ORF">HanXRQr2_Chr05g0237971</name>
</gene>
<sequence length="169" mass="18863">MLDNVKRSGFKPDLCNLKSMPSASTPFRNATRLFSATSIIWAWPAIIAFHVTKLTFSKPSNNFLASLNNPIFKYKYMMEFVTGRLDAYPIFILSEWTCKPKSIACNVQHKLRTLVKMNSFGSIPSSSMALNNPNPAAESPLSPQAETIVVHEMTFLSPILQNAFIADSK</sequence>
<dbReference type="Proteomes" id="UP000215914">
    <property type="component" value="Unassembled WGS sequence"/>
</dbReference>
<keyword evidence="2" id="KW-1185">Reference proteome</keyword>